<dbReference type="EMBL" id="UINC01063503">
    <property type="protein sequence ID" value="SVB91208.1"/>
    <property type="molecule type" value="Genomic_DNA"/>
</dbReference>
<dbReference type="InterPro" id="IPR001268">
    <property type="entry name" value="NADH_UbQ_OxRdtase_30kDa_su"/>
</dbReference>
<dbReference type="Gene3D" id="3.30.460.80">
    <property type="entry name" value="NADH:ubiquinone oxidoreductase, 30kDa subunit"/>
    <property type="match status" value="1"/>
</dbReference>
<dbReference type="SUPFAM" id="SSF143243">
    <property type="entry name" value="Nqo5-like"/>
    <property type="match status" value="1"/>
</dbReference>
<dbReference type="InterPro" id="IPR010218">
    <property type="entry name" value="NADH_DH_suC"/>
</dbReference>
<dbReference type="Pfam" id="PF00329">
    <property type="entry name" value="Complex1_30kDa"/>
    <property type="match status" value="1"/>
</dbReference>
<dbReference type="InterPro" id="IPR037232">
    <property type="entry name" value="NADH_quin_OxRdtase_su_C/D-like"/>
</dbReference>
<protein>
    <recommendedName>
        <fullName evidence="3">NADH:ubiquinone oxidoreductase 30kDa subunit domain-containing protein</fullName>
    </recommendedName>
</protein>
<evidence type="ECO:0000313" key="4">
    <source>
        <dbReference type="EMBL" id="SVB91208.1"/>
    </source>
</evidence>
<dbReference type="PANTHER" id="PTHR10884:SF14">
    <property type="entry name" value="NADH DEHYDROGENASE [UBIQUINONE] IRON-SULFUR PROTEIN 3, MITOCHONDRIAL"/>
    <property type="match status" value="1"/>
</dbReference>
<feature type="domain" description="NADH:ubiquinone oxidoreductase 30kDa subunit" evidence="3">
    <location>
        <begin position="17"/>
        <end position="141"/>
    </location>
</feature>
<evidence type="ECO:0000256" key="2">
    <source>
        <dbReference type="ARBA" id="ARBA00022448"/>
    </source>
</evidence>
<dbReference type="AlphaFoldDB" id="A0A382HV93"/>
<evidence type="ECO:0000256" key="1">
    <source>
        <dbReference type="ARBA" id="ARBA00007569"/>
    </source>
</evidence>
<gene>
    <name evidence="4" type="ORF">METZ01_LOCUS244062</name>
</gene>
<accession>A0A382HV93</accession>
<comment type="similarity">
    <text evidence="1">Belongs to the complex I 30 kDa subunit family.</text>
</comment>
<keyword evidence="2" id="KW-0813">Transport</keyword>
<dbReference type="NCBIfam" id="TIGR01961">
    <property type="entry name" value="NuoC_fam"/>
    <property type="match status" value="1"/>
</dbReference>
<proteinExistence type="inferred from homology"/>
<dbReference type="GO" id="GO:0016651">
    <property type="term" value="F:oxidoreductase activity, acting on NAD(P)H"/>
    <property type="evidence" value="ECO:0007669"/>
    <property type="project" value="InterPro"/>
</dbReference>
<evidence type="ECO:0000259" key="3">
    <source>
        <dbReference type="Pfam" id="PF00329"/>
    </source>
</evidence>
<dbReference type="PANTHER" id="PTHR10884">
    <property type="entry name" value="NADH DEHYDROGENASE UBIQUINONE IRON-SULFUR PROTEIN 3"/>
    <property type="match status" value="1"/>
</dbReference>
<organism evidence="4">
    <name type="scientific">marine metagenome</name>
    <dbReference type="NCBI Taxonomy" id="408172"/>
    <lineage>
        <taxon>unclassified sequences</taxon>
        <taxon>metagenomes</taxon>
        <taxon>ecological metagenomes</taxon>
    </lineage>
</organism>
<sequence length="155" mass="17951">VNIPTVETFGQQVLHPKVEELIDLATELRQEGFNMVVDLTAVDYSSFPTRTDLPENVKPERFEVVISMINHQTRERLRLRVQIQEENPVVPSLFDLYPGTESMEREVFDMFGINFSDHPDLTRILMPEDWVGHPLRKDFSVGQIPVQFKASKAKR</sequence>
<dbReference type="HAMAP" id="MF_01357">
    <property type="entry name" value="NDH1_NuoC"/>
    <property type="match status" value="1"/>
</dbReference>
<name>A0A382HV93_9ZZZZ</name>
<dbReference type="GO" id="GO:0008137">
    <property type="term" value="F:NADH dehydrogenase (ubiquinone) activity"/>
    <property type="evidence" value="ECO:0007669"/>
    <property type="project" value="InterPro"/>
</dbReference>
<feature type="non-terminal residue" evidence="4">
    <location>
        <position position="1"/>
    </location>
</feature>
<reference evidence="4" key="1">
    <citation type="submission" date="2018-05" db="EMBL/GenBank/DDBJ databases">
        <authorList>
            <person name="Lanie J.A."/>
            <person name="Ng W.-L."/>
            <person name="Kazmierczak K.M."/>
            <person name="Andrzejewski T.M."/>
            <person name="Davidsen T.M."/>
            <person name="Wayne K.J."/>
            <person name="Tettelin H."/>
            <person name="Glass J.I."/>
            <person name="Rusch D."/>
            <person name="Podicherti R."/>
            <person name="Tsui H.-C.T."/>
            <person name="Winkler M.E."/>
        </authorList>
    </citation>
    <scope>NUCLEOTIDE SEQUENCE</scope>
</reference>